<dbReference type="EMBL" id="FMXR01000011">
    <property type="protein sequence ID" value="SDB22198.1"/>
    <property type="molecule type" value="Genomic_DNA"/>
</dbReference>
<dbReference type="RefSeq" id="WP_090173897.1">
    <property type="nucleotide sequence ID" value="NZ_FMXR01000011.1"/>
</dbReference>
<accession>A0A1G6BNR0</accession>
<dbReference type="AlphaFoldDB" id="A0A1G6BNR0"/>
<dbReference type="STRING" id="1732.SAMN02910417_01670"/>
<organism evidence="1 2">
    <name type="scientific">Eubacterium oxidoreducens</name>
    <dbReference type="NCBI Taxonomy" id="1732"/>
    <lineage>
        <taxon>Bacteria</taxon>
        <taxon>Bacillati</taxon>
        <taxon>Bacillota</taxon>
        <taxon>Clostridia</taxon>
        <taxon>Eubacteriales</taxon>
        <taxon>Eubacteriaceae</taxon>
        <taxon>Eubacterium</taxon>
    </lineage>
</organism>
<protein>
    <submittedName>
        <fullName evidence="1">Uncharacterized protein</fullName>
    </submittedName>
</protein>
<reference evidence="1 2" key="1">
    <citation type="submission" date="2016-10" db="EMBL/GenBank/DDBJ databases">
        <authorList>
            <person name="de Groot N.N."/>
        </authorList>
    </citation>
    <scope>NUCLEOTIDE SEQUENCE [LARGE SCALE GENOMIC DNA]</scope>
    <source>
        <strain evidence="1 2">DSM 3217</strain>
    </source>
</reference>
<evidence type="ECO:0000313" key="2">
    <source>
        <dbReference type="Proteomes" id="UP000199228"/>
    </source>
</evidence>
<evidence type="ECO:0000313" key="1">
    <source>
        <dbReference type="EMBL" id="SDB22198.1"/>
    </source>
</evidence>
<name>A0A1G6BNR0_EUBOX</name>
<gene>
    <name evidence="1" type="ORF">SAMN02910417_01670</name>
</gene>
<proteinExistence type="predicted"/>
<dbReference type="PROSITE" id="PS51257">
    <property type="entry name" value="PROKAR_LIPOPROTEIN"/>
    <property type="match status" value="1"/>
</dbReference>
<keyword evidence="2" id="KW-1185">Reference proteome</keyword>
<dbReference type="Proteomes" id="UP000199228">
    <property type="component" value="Unassembled WGS sequence"/>
</dbReference>
<sequence length="208" mass="23714">MKKIFIIISMIVIGICGVTGCQNYKIEQINATVLSSNEESDVTVASVDDVLENKDLTVIGNADYEYEQLEEKLGDISVTQAIVANEKALMLYPIFEQQDEAIDNIKEDCAKILNQLQEYYGLEEFSKDSLMEYESVYSALLDEDDCPDWYTETSETYCELDMFFDIYKDEQLNEELIEMAMNATSAEELLENEDFLMELPSDTLVGVQ</sequence>